<dbReference type="InterPro" id="IPR011324">
    <property type="entry name" value="Cytotoxic_necrot_fac-like_cat"/>
</dbReference>
<dbReference type="GO" id="GO:0050568">
    <property type="term" value="F:protein-glutamine glutaminase activity"/>
    <property type="evidence" value="ECO:0007669"/>
    <property type="project" value="UniProtKB-UniRule"/>
</dbReference>
<dbReference type="InterPro" id="IPR005659">
    <property type="entry name" value="Chemorcpt_Glu_NH3ase_CheD"/>
</dbReference>
<comment type="function">
    <text evidence="3">Probably deamidates glutamine residues to glutamate on methyl-accepting chemotaxis receptors (MCPs), playing an important role in chemotaxis.</text>
</comment>
<evidence type="ECO:0000313" key="4">
    <source>
        <dbReference type="EMBL" id="SMC34698.1"/>
    </source>
</evidence>
<dbReference type="PANTHER" id="PTHR35147">
    <property type="entry name" value="CHEMORECEPTOR GLUTAMINE DEAMIDASE CHED-RELATED"/>
    <property type="match status" value="1"/>
</dbReference>
<dbReference type="CDD" id="cd16352">
    <property type="entry name" value="CheD"/>
    <property type="match status" value="1"/>
</dbReference>
<evidence type="ECO:0000256" key="1">
    <source>
        <dbReference type="ARBA" id="ARBA00022500"/>
    </source>
</evidence>
<organism evidence="4 5">
    <name type="scientific">Papillibacter cinnamivorans DSM 12816</name>
    <dbReference type="NCBI Taxonomy" id="1122930"/>
    <lineage>
        <taxon>Bacteria</taxon>
        <taxon>Bacillati</taxon>
        <taxon>Bacillota</taxon>
        <taxon>Clostridia</taxon>
        <taxon>Eubacteriales</taxon>
        <taxon>Oscillospiraceae</taxon>
        <taxon>Papillibacter</taxon>
    </lineage>
</organism>
<evidence type="ECO:0000313" key="5">
    <source>
        <dbReference type="Proteomes" id="UP000192790"/>
    </source>
</evidence>
<keyword evidence="5" id="KW-1185">Reference proteome</keyword>
<dbReference type="STRING" id="1122930.SAMN02745168_0385"/>
<accession>A0A1W1YG00</accession>
<keyword evidence="2 3" id="KW-0378">Hydrolase</keyword>
<dbReference type="Pfam" id="PF03975">
    <property type="entry name" value="CheD"/>
    <property type="match status" value="1"/>
</dbReference>
<comment type="catalytic activity">
    <reaction evidence="3">
        <text>L-glutaminyl-[protein] + H2O = L-glutamyl-[protein] + NH4(+)</text>
        <dbReference type="Rhea" id="RHEA:16441"/>
        <dbReference type="Rhea" id="RHEA-COMP:10207"/>
        <dbReference type="Rhea" id="RHEA-COMP:10208"/>
        <dbReference type="ChEBI" id="CHEBI:15377"/>
        <dbReference type="ChEBI" id="CHEBI:28938"/>
        <dbReference type="ChEBI" id="CHEBI:29973"/>
        <dbReference type="ChEBI" id="CHEBI:30011"/>
        <dbReference type="EC" id="3.5.1.44"/>
    </reaction>
</comment>
<keyword evidence="1 3" id="KW-0145">Chemotaxis</keyword>
<evidence type="ECO:0000256" key="2">
    <source>
        <dbReference type="ARBA" id="ARBA00022801"/>
    </source>
</evidence>
<comment type="similarity">
    <text evidence="3">Belongs to the CheD family.</text>
</comment>
<dbReference type="OrthoDB" id="9807202at2"/>
<dbReference type="EC" id="3.5.1.44" evidence="3"/>
<dbReference type="EMBL" id="FWXW01000001">
    <property type="protein sequence ID" value="SMC34698.1"/>
    <property type="molecule type" value="Genomic_DNA"/>
</dbReference>
<dbReference type="InterPro" id="IPR038592">
    <property type="entry name" value="CheD-like_sf"/>
</dbReference>
<dbReference type="Gene3D" id="3.30.1330.200">
    <property type="match status" value="1"/>
</dbReference>
<evidence type="ECO:0000256" key="3">
    <source>
        <dbReference type="HAMAP-Rule" id="MF_01440"/>
    </source>
</evidence>
<dbReference type="PANTHER" id="PTHR35147:SF1">
    <property type="entry name" value="CHEMORECEPTOR GLUTAMINE DEAMIDASE CHED-RELATED"/>
    <property type="match status" value="1"/>
</dbReference>
<name>A0A1W1YG00_9FIRM</name>
<dbReference type="HAMAP" id="MF_01440">
    <property type="entry name" value="CheD"/>
    <property type="match status" value="1"/>
</dbReference>
<dbReference type="Proteomes" id="UP000192790">
    <property type="component" value="Unassembled WGS sequence"/>
</dbReference>
<dbReference type="GO" id="GO:0006935">
    <property type="term" value="P:chemotaxis"/>
    <property type="evidence" value="ECO:0007669"/>
    <property type="project" value="UniProtKB-UniRule"/>
</dbReference>
<protein>
    <recommendedName>
        <fullName evidence="3">Probable chemoreceptor glutamine deamidase CheD</fullName>
        <ecNumber evidence="3">3.5.1.44</ecNumber>
    </recommendedName>
</protein>
<reference evidence="4 5" key="1">
    <citation type="submission" date="2017-04" db="EMBL/GenBank/DDBJ databases">
        <authorList>
            <person name="Afonso C.L."/>
            <person name="Miller P.J."/>
            <person name="Scott M.A."/>
            <person name="Spackman E."/>
            <person name="Goraichik I."/>
            <person name="Dimitrov K.M."/>
            <person name="Suarez D.L."/>
            <person name="Swayne D.E."/>
        </authorList>
    </citation>
    <scope>NUCLEOTIDE SEQUENCE [LARGE SCALE GENOMIC DNA]</scope>
    <source>
        <strain evidence="4 5">DSM 12816</strain>
    </source>
</reference>
<sequence length="159" mass="16819">MGSIIVGIAEMKVAKCPDTITTIGLGSCVGVTLYDPRLQMGGLLHVLLPSSGGEPVSVAAKYADSGIPELVNRLLRMGCSRNSLVAKIAGGANMFHSTGKSDIFRIGERNAETCARVLAEQKIRLAFRDTGGNYGRTIELDTGTGRLLIKTIGHGIRYA</sequence>
<dbReference type="AlphaFoldDB" id="A0A1W1YG00"/>
<dbReference type="SUPFAM" id="SSF64438">
    <property type="entry name" value="CNF1/YfiH-like putative cysteine hydrolases"/>
    <property type="match status" value="1"/>
</dbReference>
<dbReference type="RefSeq" id="WP_084233036.1">
    <property type="nucleotide sequence ID" value="NZ_FWXW01000001.1"/>
</dbReference>
<proteinExistence type="inferred from homology"/>
<gene>
    <name evidence="3" type="primary">cheD</name>
    <name evidence="4" type="ORF">SAMN02745168_0385</name>
</gene>